<protein>
    <recommendedName>
        <fullName evidence="4">SH2 domain-containing protein</fullName>
    </recommendedName>
</protein>
<feature type="compositionally biased region" description="Low complexity" evidence="1">
    <location>
        <begin position="137"/>
        <end position="146"/>
    </location>
</feature>
<gene>
    <name evidence="2" type="ORF">MSPICULIGERA_LOCUS15524</name>
</gene>
<name>A0AA36G3U6_9BILA</name>
<organism evidence="2 3">
    <name type="scientific">Mesorhabditis spiculigera</name>
    <dbReference type="NCBI Taxonomy" id="96644"/>
    <lineage>
        <taxon>Eukaryota</taxon>
        <taxon>Metazoa</taxon>
        <taxon>Ecdysozoa</taxon>
        <taxon>Nematoda</taxon>
        <taxon>Chromadorea</taxon>
        <taxon>Rhabditida</taxon>
        <taxon>Rhabditina</taxon>
        <taxon>Rhabditomorpha</taxon>
        <taxon>Rhabditoidea</taxon>
        <taxon>Rhabditidae</taxon>
        <taxon>Mesorhabditinae</taxon>
        <taxon>Mesorhabditis</taxon>
    </lineage>
</organism>
<feature type="region of interest" description="Disordered" evidence="1">
    <location>
        <begin position="128"/>
        <end position="154"/>
    </location>
</feature>
<dbReference type="EMBL" id="CATQJA010002648">
    <property type="protein sequence ID" value="CAJ0577246.1"/>
    <property type="molecule type" value="Genomic_DNA"/>
</dbReference>
<proteinExistence type="predicted"/>
<evidence type="ECO:0008006" key="4">
    <source>
        <dbReference type="Google" id="ProtNLM"/>
    </source>
</evidence>
<evidence type="ECO:0000313" key="2">
    <source>
        <dbReference type="EMBL" id="CAJ0577246.1"/>
    </source>
</evidence>
<evidence type="ECO:0000256" key="1">
    <source>
        <dbReference type="SAM" id="MobiDB-lite"/>
    </source>
</evidence>
<dbReference type="Proteomes" id="UP001177023">
    <property type="component" value="Unassembled WGS sequence"/>
</dbReference>
<sequence length="154" mass="17130">MFDLAAIPGNADDPGKSTRFWGPMTQKSVRSQLEPGDFAFFYPLPDDDESEGPPLAVLLNCAYLSSKNRFHVFPVSSGRQGWRVEIGERLMPVFSTLSQLIRHHEIHSYLCLETRVLENFPVFASSRGSAEVTNPVSSSDSSSLSDTRPSKKNH</sequence>
<comment type="caution">
    <text evidence="2">The sequence shown here is derived from an EMBL/GenBank/DDBJ whole genome shotgun (WGS) entry which is preliminary data.</text>
</comment>
<dbReference type="AlphaFoldDB" id="A0AA36G3U6"/>
<feature type="region of interest" description="Disordered" evidence="1">
    <location>
        <begin position="1"/>
        <end position="20"/>
    </location>
</feature>
<evidence type="ECO:0000313" key="3">
    <source>
        <dbReference type="Proteomes" id="UP001177023"/>
    </source>
</evidence>
<keyword evidence="3" id="KW-1185">Reference proteome</keyword>
<feature type="non-terminal residue" evidence="2">
    <location>
        <position position="1"/>
    </location>
</feature>
<accession>A0AA36G3U6</accession>
<dbReference type="PANTHER" id="PTHR31128">
    <property type="entry name" value="PROTEIN CBR-CLEC-135-RELATED"/>
    <property type="match status" value="1"/>
</dbReference>
<reference evidence="2" key="1">
    <citation type="submission" date="2023-06" db="EMBL/GenBank/DDBJ databases">
        <authorList>
            <person name="Delattre M."/>
        </authorList>
    </citation>
    <scope>NUCLEOTIDE SEQUENCE</scope>
    <source>
        <strain evidence="2">AF72</strain>
    </source>
</reference>
<dbReference type="PANTHER" id="PTHR31128:SF6">
    <property type="entry name" value="SH2 DOMAIN-CONTAINING PROTEIN"/>
    <property type="match status" value="1"/>
</dbReference>